<feature type="compositionally biased region" description="Basic and acidic residues" evidence="1">
    <location>
        <begin position="301"/>
        <end position="312"/>
    </location>
</feature>
<evidence type="ECO:0000256" key="1">
    <source>
        <dbReference type="SAM" id="MobiDB-lite"/>
    </source>
</evidence>
<feature type="region of interest" description="Disordered" evidence="1">
    <location>
        <begin position="232"/>
        <end position="265"/>
    </location>
</feature>
<feature type="region of interest" description="Disordered" evidence="1">
    <location>
        <begin position="735"/>
        <end position="795"/>
    </location>
</feature>
<feature type="compositionally biased region" description="Polar residues" evidence="1">
    <location>
        <begin position="78"/>
        <end position="92"/>
    </location>
</feature>
<protein>
    <recommendedName>
        <fullName evidence="3">Glycosyltransferase family 92 protein</fullName>
    </recommendedName>
</protein>
<dbReference type="AlphaFoldDB" id="A0A7S4BNC3"/>
<feature type="compositionally biased region" description="Gly residues" evidence="1">
    <location>
        <begin position="326"/>
        <end position="339"/>
    </location>
</feature>
<sequence length="795" mass="84064">MSLRERYARFENIVLSSDDEDDVRAQKLPSYTKPETHVSKHYIGGYDTTLPPAASTPACITTSPAPSSLPSSESLGSKNITQPASDSSSGQQVSFPSAVADALLRASPGALAGRAAIVCTMKDVLDRIDSWVRWHVWVGFERLYLFFDDARETAAMAAAEQAGGSAVVAWYHGACLSAAWALQSSWPSMASKAERDVQVRQILNTQVAMGRAREEGIGWVLSIDSDELFMPQAVAPSPAPSPSPSLPSSPSPSFPPSCSPSPADASALSLRGAARALFARLSAEGVETFSFVNHEAVPETAHGDAGDAERARTQHGSPRGSKGCAGQSGGGQSGGGCSGYDGVDGEWGRDGRRTDQSGVHDRSTAGGSLVGGGGVERGTGILDAELGQDEYSARGDPFDSLTLFKRSLAAVAAATEAATASTAAAAAVVAAAVDSWRARNASGSYFLYYEHGKSAVRVDTDGLWVPPTVHYFFPRKPDGTWDEARLRQRGRTNDHRNVMFRLSACEASCVLHYPLWDARALWAKYVLHGDFPDVIVGGTLRGREWEWGECFHTQCRDLLRQRRADDDGGLGAMRHLFASAAAAPDQKQAEQQLRAGVLVRVGAVQRVLRQSRDEARAAMATVQTNGEGATQFTAKTGATSKESATSTLVHTAAVADDVSVVLGTFPCKDAEYACDGQCGHGDDDSIRGGDNSSARSSISGESDCLLLELNLPESLGQLNMPGAEGQNGSGGIRCGGANGSSDNNSSGGGVLQAFGDDDNFDDNLPWLELNEPDCNAHEPHDDFDEPVLESNAEPF</sequence>
<proteinExistence type="predicted"/>
<feature type="region of interest" description="Disordered" evidence="1">
    <location>
        <begin position="300"/>
        <end position="374"/>
    </location>
</feature>
<gene>
    <name evidence="2" type="ORF">PCAR00345_LOCUS24110</name>
</gene>
<evidence type="ECO:0008006" key="3">
    <source>
        <dbReference type="Google" id="ProtNLM"/>
    </source>
</evidence>
<feature type="compositionally biased region" description="Low complexity" evidence="1">
    <location>
        <begin position="63"/>
        <end position="77"/>
    </location>
</feature>
<evidence type="ECO:0000313" key="2">
    <source>
        <dbReference type="EMBL" id="CAE0771498.1"/>
    </source>
</evidence>
<accession>A0A7S4BNC3</accession>
<organism evidence="2">
    <name type="scientific">Chrysotila carterae</name>
    <name type="common">Marine alga</name>
    <name type="synonym">Syracosphaera carterae</name>
    <dbReference type="NCBI Taxonomy" id="13221"/>
    <lineage>
        <taxon>Eukaryota</taxon>
        <taxon>Haptista</taxon>
        <taxon>Haptophyta</taxon>
        <taxon>Prymnesiophyceae</taxon>
        <taxon>Isochrysidales</taxon>
        <taxon>Isochrysidaceae</taxon>
        <taxon>Chrysotila</taxon>
    </lineage>
</organism>
<feature type="compositionally biased region" description="Basic and acidic residues" evidence="1">
    <location>
        <begin position="346"/>
        <end position="363"/>
    </location>
</feature>
<reference evidence="2" key="1">
    <citation type="submission" date="2021-01" db="EMBL/GenBank/DDBJ databases">
        <authorList>
            <person name="Corre E."/>
            <person name="Pelletier E."/>
            <person name="Niang G."/>
            <person name="Scheremetjew M."/>
            <person name="Finn R."/>
            <person name="Kale V."/>
            <person name="Holt S."/>
            <person name="Cochrane G."/>
            <person name="Meng A."/>
            <person name="Brown T."/>
            <person name="Cohen L."/>
        </authorList>
    </citation>
    <scope>NUCLEOTIDE SEQUENCE</scope>
    <source>
        <strain evidence="2">CCMP645</strain>
    </source>
</reference>
<name>A0A7S4BNC3_CHRCT</name>
<dbReference type="EMBL" id="HBIZ01037784">
    <property type="protein sequence ID" value="CAE0771498.1"/>
    <property type="molecule type" value="Transcribed_RNA"/>
</dbReference>
<feature type="region of interest" description="Disordered" evidence="1">
    <location>
        <begin position="57"/>
        <end position="92"/>
    </location>
</feature>
<feature type="compositionally biased region" description="Pro residues" evidence="1">
    <location>
        <begin position="237"/>
        <end position="259"/>
    </location>
</feature>